<proteinExistence type="predicted"/>
<gene>
    <name evidence="1" type="ORF">GETHED_00910</name>
</gene>
<keyword evidence="2" id="KW-1185">Reference proteome</keyword>
<evidence type="ECO:0000313" key="2">
    <source>
        <dbReference type="Proteomes" id="UP001165044"/>
    </source>
</evidence>
<organism evidence="1 2">
    <name type="scientific">Geothrix edaphica</name>
    <dbReference type="NCBI Taxonomy" id="2927976"/>
    <lineage>
        <taxon>Bacteria</taxon>
        <taxon>Pseudomonadati</taxon>
        <taxon>Acidobacteriota</taxon>
        <taxon>Holophagae</taxon>
        <taxon>Holophagales</taxon>
        <taxon>Holophagaceae</taxon>
        <taxon>Geothrix</taxon>
    </lineage>
</organism>
<accession>A0ABQ5PTF2</accession>
<dbReference type="EMBL" id="BSDC01000001">
    <property type="protein sequence ID" value="GLH65727.1"/>
    <property type="molecule type" value="Genomic_DNA"/>
</dbReference>
<evidence type="ECO:0000313" key="1">
    <source>
        <dbReference type="EMBL" id="GLH65727.1"/>
    </source>
</evidence>
<reference evidence="1" key="1">
    <citation type="journal article" date="2023" name="Antonie Van Leeuwenhoek">
        <title>Mesoterricola silvestris gen. nov., sp. nov., Mesoterricola sediminis sp. nov., Geothrix oryzae sp. nov., Geothrix edaphica sp. nov., Geothrix rubra sp. nov., and Geothrix limicola sp. nov., six novel members of Acidobacteriota isolated from soils.</title>
        <authorList>
            <person name="Itoh H."/>
            <person name="Sugisawa Y."/>
            <person name="Mise K."/>
            <person name="Xu Z."/>
            <person name="Kuniyasu M."/>
            <person name="Ushijima N."/>
            <person name="Kawano K."/>
            <person name="Kobayashi E."/>
            <person name="Shiratori Y."/>
            <person name="Masuda Y."/>
            <person name="Senoo K."/>
        </authorList>
    </citation>
    <scope>NUCLEOTIDE SEQUENCE</scope>
    <source>
        <strain evidence="1">Red802</strain>
    </source>
</reference>
<sequence length="266" mass="29941">MPVGLQMNVKIAHATLRTLLEGTGWEFDTESSACQYCFMDEPMYSLFARGRVFDGLELVSPSQPEVTANEAKKAWTVYELPKPAIEAIQEAFLLSTIRSPAIKEVMWFLVRWVCSSPKRAMESIGIAQMAVIASAEASLGAKFPQKNVSLALSALKNIGLLEVVDETYIIGQRSKLYRVKGDLELICAGLFATFGNKDIKLPDSVEDGTWHHTLLEVIPQFYRRGKDYQGLKDWFMALPGSDLGDRCGQMKSIWEWFERKWGQEDS</sequence>
<comment type="caution">
    <text evidence="1">The sequence shown here is derived from an EMBL/GenBank/DDBJ whole genome shotgun (WGS) entry which is preliminary data.</text>
</comment>
<protein>
    <submittedName>
        <fullName evidence="1">Uncharacterized protein</fullName>
    </submittedName>
</protein>
<name>A0ABQ5PTF2_9BACT</name>
<dbReference type="Proteomes" id="UP001165044">
    <property type="component" value="Unassembled WGS sequence"/>
</dbReference>